<dbReference type="InterPro" id="IPR036316">
    <property type="entry name" value="Pili_assmbl_chap_C_dom_sf"/>
</dbReference>
<reference evidence="9" key="1">
    <citation type="journal article" date="2019" name="Int. J. Syst. Evol. Microbiol.">
        <title>The Global Catalogue of Microorganisms (GCM) 10K type strain sequencing project: providing services to taxonomists for standard genome sequencing and annotation.</title>
        <authorList>
            <consortium name="The Broad Institute Genomics Platform"/>
            <consortium name="The Broad Institute Genome Sequencing Center for Infectious Disease"/>
            <person name="Wu L."/>
            <person name="Ma J."/>
        </authorList>
    </citation>
    <scope>NUCLEOTIDE SEQUENCE [LARGE SCALE GENOMIC DNA]</scope>
    <source>
        <strain evidence="9">CGMCC 1.12806</strain>
    </source>
</reference>
<accession>A0ABQ1H348</accession>
<evidence type="ECO:0000313" key="9">
    <source>
        <dbReference type="Proteomes" id="UP000627464"/>
    </source>
</evidence>
<dbReference type="Proteomes" id="UP000627464">
    <property type="component" value="Unassembled WGS sequence"/>
</dbReference>
<dbReference type="InterPro" id="IPR001829">
    <property type="entry name" value="Pili_assmbl_chaperone_bac"/>
</dbReference>
<dbReference type="PANTHER" id="PTHR30251">
    <property type="entry name" value="PILUS ASSEMBLY CHAPERONE"/>
    <property type="match status" value="1"/>
</dbReference>
<comment type="subcellular location">
    <subcellularLocation>
        <location evidence="1">Periplasm</location>
    </subcellularLocation>
</comment>
<sequence>MHMKNIFLLALTLGLTAPLTCFSAGMKPDTPTLFIDANNREAVVTVQNTDNTTALLHSSVQSIPEDKTISLLITPQLARLEPGQKQLVRVILKNDVNITHQRMQRLNFTSVPKKHAGKDSKAQLVIAQNIPVIISPVGLPVNYEPWKELIFLKTANGIKIENNSKYIVRMLSTVTLLPAGKAVDIKKRYILPGEKIDIPLKENELKSVSRLKIQPATRFGMLAAPYIIDI</sequence>
<dbReference type="Gene3D" id="2.60.40.10">
    <property type="entry name" value="Immunoglobulins"/>
    <property type="match status" value="1"/>
</dbReference>
<comment type="similarity">
    <text evidence="2">Belongs to the periplasmic pilus chaperone family.</text>
</comment>
<feature type="chain" id="PRO_5045204190" description="Pili assembly chaperone N-terminal domain-containing protein" evidence="6">
    <location>
        <begin position="24"/>
        <end position="230"/>
    </location>
</feature>
<evidence type="ECO:0000256" key="3">
    <source>
        <dbReference type="ARBA" id="ARBA00022729"/>
    </source>
</evidence>
<keyword evidence="3 6" id="KW-0732">Signal</keyword>
<dbReference type="NCBIfam" id="NF007392">
    <property type="entry name" value="PRK09918.1"/>
    <property type="match status" value="1"/>
</dbReference>
<dbReference type="InterPro" id="IPR013783">
    <property type="entry name" value="Ig-like_fold"/>
</dbReference>
<dbReference type="SUPFAM" id="SSF49584">
    <property type="entry name" value="Periplasmic chaperone C-domain"/>
    <property type="match status" value="1"/>
</dbReference>
<dbReference type="InterPro" id="IPR016147">
    <property type="entry name" value="Pili_assmbl_chaperone_N"/>
</dbReference>
<dbReference type="InterPro" id="IPR008962">
    <property type="entry name" value="PapD-like_sf"/>
</dbReference>
<proteinExistence type="inferred from homology"/>
<evidence type="ECO:0000256" key="4">
    <source>
        <dbReference type="ARBA" id="ARBA00022764"/>
    </source>
</evidence>
<keyword evidence="4" id="KW-0574">Periplasm</keyword>
<dbReference type="EMBL" id="BMFZ01000009">
    <property type="protein sequence ID" value="GGA55280.1"/>
    <property type="molecule type" value="Genomic_DNA"/>
</dbReference>
<evidence type="ECO:0000259" key="7">
    <source>
        <dbReference type="Pfam" id="PF00345"/>
    </source>
</evidence>
<evidence type="ECO:0000256" key="1">
    <source>
        <dbReference type="ARBA" id="ARBA00004418"/>
    </source>
</evidence>
<comment type="caution">
    <text evidence="8">The sequence shown here is derived from an EMBL/GenBank/DDBJ whole genome shotgun (WGS) entry which is preliminary data.</text>
</comment>
<dbReference type="PANTHER" id="PTHR30251:SF3">
    <property type="entry name" value="FIMBRIAL CHAPARONE PROTEIN"/>
    <property type="match status" value="1"/>
</dbReference>
<keyword evidence="9" id="KW-1185">Reference proteome</keyword>
<keyword evidence="5" id="KW-0143">Chaperone</keyword>
<name>A0ABQ1H348_9GAMM</name>
<evidence type="ECO:0000256" key="6">
    <source>
        <dbReference type="SAM" id="SignalP"/>
    </source>
</evidence>
<dbReference type="SUPFAM" id="SSF49354">
    <property type="entry name" value="PapD-like"/>
    <property type="match status" value="1"/>
</dbReference>
<dbReference type="InterPro" id="IPR050643">
    <property type="entry name" value="Periplasmic_pilus_chap"/>
</dbReference>
<dbReference type="Pfam" id="PF00345">
    <property type="entry name" value="PapD_N"/>
    <property type="match status" value="1"/>
</dbReference>
<organism evidence="8 9">
    <name type="scientific">Hafnia psychrotolerans</name>
    <dbReference type="NCBI Taxonomy" id="1477018"/>
    <lineage>
        <taxon>Bacteria</taxon>
        <taxon>Pseudomonadati</taxon>
        <taxon>Pseudomonadota</taxon>
        <taxon>Gammaproteobacteria</taxon>
        <taxon>Enterobacterales</taxon>
        <taxon>Hafniaceae</taxon>
        <taxon>Hafnia</taxon>
    </lineage>
</organism>
<feature type="domain" description="Pili assembly chaperone N-terminal" evidence="7">
    <location>
        <begin position="26"/>
        <end position="139"/>
    </location>
</feature>
<feature type="signal peptide" evidence="6">
    <location>
        <begin position="1"/>
        <end position="23"/>
    </location>
</feature>
<gene>
    <name evidence="8" type="ORF">GCM10011328_33490</name>
</gene>
<dbReference type="PRINTS" id="PR00969">
    <property type="entry name" value="CHAPERONPILI"/>
</dbReference>
<protein>
    <recommendedName>
        <fullName evidence="7">Pili assembly chaperone N-terminal domain-containing protein</fullName>
    </recommendedName>
</protein>
<evidence type="ECO:0000256" key="5">
    <source>
        <dbReference type="ARBA" id="ARBA00023186"/>
    </source>
</evidence>
<evidence type="ECO:0000256" key="2">
    <source>
        <dbReference type="ARBA" id="ARBA00007399"/>
    </source>
</evidence>
<evidence type="ECO:0000313" key="8">
    <source>
        <dbReference type="EMBL" id="GGA55280.1"/>
    </source>
</evidence>